<dbReference type="AlphaFoldDB" id="A0AA38TJR2"/>
<dbReference type="InterPro" id="IPR001878">
    <property type="entry name" value="Znf_CCHC"/>
</dbReference>
<dbReference type="InterPro" id="IPR036875">
    <property type="entry name" value="Znf_CCHC_sf"/>
</dbReference>
<gene>
    <name evidence="4" type="ORF">OSB04_016762</name>
</gene>
<keyword evidence="1" id="KW-0863">Zinc-finger</keyword>
<dbReference type="SUPFAM" id="SSF57756">
    <property type="entry name" value="Retrovirus zinc finger-like domains"/>
    <property type="match status" value="1"/>
</dbReference>
<dbReference type="PROSITE" id="PS50158">
    <property type="entry name" value="ZF_CCHC"/>
    <property type="match status" value="1"/>
</dbReference>
<keyword evidence="1" id="KW-0479">Metal-binding</keyword>
<evidence type="ECO:0000313" key="5">
    <source>
        <dbReference type="Proteomes" id="UP001172457"/>
    </source>
</evidence>
<dbReference type="EMBL" id="JARYMX010000004">
    <property type="protein sequence ID" value="KAJ9552717.1"/>
    <property type="molecule type" value="Genomic_DNA"/>
</dbReference>
<feature type="compositionally biased region" description="Polar residues" evidence="2">
    <location>
        <begin position="50"/>
        <end position="66"/>
    </location>
</feature>
<evidence type="ECO:0000256" key="2">
    <source>
        <dbReference type="SAM" id="MobiDB-lite"/>
    </source>
</evidence>
<evidence type="ECO:0000259" key="3">
    <source>
        <dbReference type="PROSITE" id="PS50158"/>
    </source>
</evidence>
<feature type="domain" description="CCHC-type" evidence="3">
    <location>
        <begin position="35"/>
        <end position="51"/>
    </location>
</feature>
<evidence type="ECO:0000313" key="4">
    <source>
        <dbReference type="EMBL" id="KAJ9552717.1"/>
    </source>
</evidence>
<dbReference type="GO" id="GO:0008270">
    <property type="term" value="F:zinc ion binding"/>
    <property type="evidence" value="ECO:0007669"/>
    <property type="project" value="UniProtKB-KW"/>
</dbReference>
<feature type="region of interest" description="Disordered" evidence="2">
    <location>
        <begin position="47"/>
        <end position="66"/>
    </location>
</feature>
<keyword evidence="1" id="KW-0862">Zinc</keyword>
<dbReference type="GO" id="GO:0003676">
    <property type="term" value="F:nucleic acid binding"/>
    <property type="evidence" value="ECO:0007669"/>
    <property type="project" value="InterPro"/>
</dbReference>
<proteinExistence type="predicted"/>
<sequence>METSEKICPPIIKRPPGRPKKNRIVPPDEPKRRHKCRRCGMFGHHERTCKNSAPLDNTSQGSSNKRSTTILPVVQKQHQLLVTLLLCKLQRWSRNLDADLDGCRRNLDADLDDVAESGRRLDVVDWNWNLEADLDGCRRNLDADLGI</sequence>
<protein>
    <recommendedName>
        <fullName evidence="3">CCHC-type domain-containing protein</fullName>
    </recommendedName>
</protein>
<keyword evidence="5" id="KW-1185">Reference proteome</keyword>
<feature type="region of interest" description="Disordered" evidence="2">
    <location>
        <begin position="1"/>
        <end position="32"/>
    </location>
</feature>
<feature type="compositionally biased region" description="Low complexity" evidence="2">
    <location>
        <begin position="1"/>
        <end position="11"/>
    </location>
</feature>
<reference evidence="4" key="1">
    <citation type="submission" date="2023-03" db="EMBL/GenBank/DDBJ databases">
        <title>Chromosome-scale reference genome and RAD-based genetic map of yellow starthistle (Centaurea solstitialis) reveal putative structural variation and QTLs associated with invader traits.</title>
        <authorList>
            <person name="Reatini B."/>
            <person name="Cang F.A."/>
            <person name="Jiang Q."/>
            <person name="Mckibben M.T.W."/>
            <person name="Barker M.S."/>
            <person name="Rieseberg L.H."/>
            <person name="Dlugosch K.M."/>
        </authorList>
    </citation>
    <scope>NUCLEOTIDE SEQUENCE</scope>
    <source>
        <strain evidence="4">CAN-66</strain>
        <tissue evidence="4">Leaf</tissue>
    </source>
</reference>
<evidence type="ECO:0000256" key="1">
    <source>
        <dbReference type="PROSITE-ProRule" id="PRU00047"/>
    </source>
</evidence>
<dbReference type="Proteomes" id="UP001172457">
    <property type="component" value="Chromosome 4"/>
</dbReference>
<organism evidence="4 5">
    <name type="scientific">Centaurea solstitialis</name>
    <name type="common">yellow star-thistle</name>
    <dbReference type="NCBI Taxonomy" id="347529"/>
    <lineage>
        <taxon>Eukaryota</taxon>
        <taxon>Viridiplantae</taxon>
        <taxon>Streptophyta</taxon>
        <taxon>Embryophyta</taxon>
        <taxon>Tracheophyta</taxon>
        <taxon>Spermatophyta</taxon>
        <taxon>Magnoliopsida</taxon>
        <taxon>eudicotyledons</taxon>
        <taxon>Gunneridae</taxon>
        <taxon>Pentapetalae</taxon>
        <taxon>asterids</taxon>
        <taxon>campanulids</taxon>
        <taxon>Asterales</taxon>
        <taxon>Asteraceae</taxon>
        <taxon>Carduoideae</taxon>
        <taxon>Cardueae</taxon>
        <taxon>Centaureinae</taxon>
        <taxon>Centaurea</taxon>
    </lineage>
</organism>
<name>A0AA38TJR2_9ASTR</name>
<accession>A0AA38TJR2</accession>
<comment type="caution">
    <text evidence="4">The sequence shown here is derived from an EMBL/GenBank/DDBJ whole genome shotgun (WGS) entry which is preliminary data.</text>
</comment>